<proteinExistence type="predicted"/>
<accession>E3T4Y1</accession>
<gene>
    <name evidence="1" type="ORF">crov211</name>
</gene>
<organism evidence="1 2">
    <name type="scientific">Cafeteria roenbergensis virus (strain BV-PW1)</name>
    <name type="common">CroV</name>
    <dbReference type="NCBI Taxonomy" id="693272"/>
    <lineage>
        <taxon>Viruses</taxon>
        <taxon>Varidnaviria</taxon>
        <taxon>Bamfordvirae</taxon>
        <taxon>Nucleocytoviricota</taxon>
        <taxon>Megaviricetes</taxon>
        <taxon>Imitervirales</taxon>
        <taxon>Mimiviridae</taxon>
        <taxon>Aliimimivirinae</taxon>
        <taxon>Rheavirus</taxon>
        <taxon>Rheavirus sinusmexicani</taxon>
    </lineage>
</organism>
<dbReference type="KEGG" id="vg:9887613"/>
<evidence type="ECO:0000313" key="2">
    <source>
        <dbReference type="Proteomes" id="UP000029781"/>
    </source>
</evidence>
<keyword evidence="2" id="KW-1185">Reference proteome</keyword>
<evidence type="ECO:0000313" key="1">
    <source>
        <dbReference type="EMBL" id="ADO67244.1"/>
    </source>
</evidence>
<dbReference type="GeneID" id="9887613"/>
<dbReference type="EMBL" id="GU244497">
    <property type="protein sequence ID" value="ADO67244.1"/>
    <property type="molecule type" value="Genomic_DNA"/>
</dbReference>
<reference evidence="1 2" key="1">
    <citation type="journal article" date="2010" name="Proc. Natl. Acad. Sci. U.S.A.">
        <title>Giant virus with a remarkable complement of genes infects marine zooplankton.</title>
        <authorList>
            <person name="Fischer M.G."/>
            <person name="Allen M.J."/>
            <person name="Wilson W.H."/>
            <person name="Suttle C.A."/>
        </authorList>
    </citation>
    <scope>NUCLEOTIDE SEQUENCE [LARGE SCALE GENOMIC DNA]</scope>
    <source>
        <strain evidence="1 2">BV-PW1</strain>
    </source>
</reference>
<organismHost>
    <name type="scientific">Cafeteria roenbergensis</name>
    <name type="common">Marine flagellate</name>
    <dbReference type="NCBI Taxonomy" id="33653"/>
</organismHost>
<sequence>MELKKLKLFLNNYGIKLYDEQYRILAFFINKKSSQIGGGSNNFNNILGNTSCEIFYKIGEILKY</sequence>
<protein>
    <submittedName>
        <fullName evidence="1">Uncharacterized protein</fullName>
    </submittedName>
</protein>
<name>E3T4Y1_CROVB</name>
<dbReference type="RefSeq" id="YP_003969843.1">
    <property type="nucleotide sequence ID" value="NC_014637.1"/>
</dbReference>
<dbReference type="Proteomes" id="UP000029781">
    <property type="component" value="Segment"/>
</dbReference>